<reference evidence="8" key="1">
    <citation type="journal article" date="2020" name="mSystems">
        <title>Genome- and Community-Level Interaction Insights into Carbon Utilization and Element Cycling Functions of Hydrothermarchaeota in Hydrothermal Sediment.</title>
        <authorList>
            <person name="Zhou Z."/>
            <person name="Liu Y."/>
            <person name="Xu W."/>
            <person name="Pan J."/>
            <person name="Luo Z.H."/>
            <person name="Li M."/>
        </authorList>
    </citation>
    <scope>NUCLEOTIDE SEQUENCE [LARGE SCALE GENOMIC DNA]</scope>
    <source>
        <strain evidence="8">SpSt-210</strain>
    </source>
</reference>
<dbReference type="EMBL" id="DSIY01000105">
    <property type="protein sequence ID" value="HEG90705.1"/>
    <property type="molecule type" value="Genomic_DNA"/>
</dbReference>
<dbReference type="InterPro" id="IPR017867">
    <property type="entry name" value="Tyr_phospatase_low_mol_wt"/>
</dbReference>
<feature type="domain" description="Phosphotyrosine protein phosphatase I" evidence="7">
    <location>
        <begin position="8"/>
        <end position="139"/>
    </location>
</feature>
<organism evidence="8">
    <name type="scientific">Thermorudis peleae</name>
    <dbReference type="NCBI Taxonomy" id="1382356"/>
    <lineage>
        <taxon>Bacteria</taxon>
        <taxon>Pseudomonadati</taxon>
        <taxon>Thermomicrobiota</taxon>
        <taxon>Thermomicrobia</taxon>
        <taxon>Thermomicrobia incertae sedis</taxon>
        <taxon>Thermorudis</taxon>
    </lineage>
</organism>
<evidence type="ECO:0000256" key="3">
    <source>
        <dbReference type="ARBA" id="ARBA00022801"/>
    </source>
</evidence>
<dbReference type="GO" id="GO:0004725">
    <property type="term" value="F:protein tyrosine phosphatase activity"/>
    <property type="evidence" value="ECO:0007669"/>
    <property type="project" value="UniProtKB-EC"/>
</dbReference>
<proteinExistence type="inferred from homology"/>
<dbReference type="InterPro" id="IPR050438">
    <property type="entry name" value="LMW_PTPase"/>
</dbReference>
<evidence type="ECO:0000259" key="7">
    <source>
        <dbReference type="SMART" id="SM00226"/>
    </source>
</evidence>
<dbReference type="InterPro" id="IPR036196">
    <property type="entry name" value="Ptyr_pPase_sf"/>
</dbReference>
<dbReference type="PRINTS" id="PR00719">
    <property type="entry name" value="LMWPTPASE"/>
</dbReference>
<protein>
    <recommendedName>
        <fullName evidence="2">protein-tyrosine-phosphatase</fullName>
        <ecNumber evidence="2">3.1.3.48</ecNumber>
    </recommendedName>
</protein>
<evidence type="ECO:0000256" key="1">
    <source>
        <dbReference type="ARBA" id="ARBA00011063"/>
    </source>
</evidence>
<dbReference type="InterPro" id="IPR023485">
    <property type="entry name" value="Ptyr_pPase"/>
</dbReference>
<dbReference type="SMART" id="SM00226">
    <property type="entry name" value="LMWPc"/>
    <property type="match status" value="1"/>
</dbReference>
<comment type="caution">
    <text evidence="8">The sequence shown here is derived from an EMBL/GenBank/DDBJ whole genome shotgun (WGS) entry which is preliminary data.</text>
</comment>
<keyword evidence="4" id="KW-0904">Protein phosphatase</keyword>
<name>A0A831T911_9BACT</name>
<keyword evidence="3" id="KW-0378">Hydrolase</keyword>
<dbReference type="Gene3D" id="3.40.50.2300">
    <property type="match status" value="1"/>
</dbReference>
<sequence>MQRADGVTSVLFVCRGNTCRSPMAAALARKVLGSEIEIQSAGIEACDGAPAAQNAVAVMAERGIDLSGHRARRVDAAGLASFDLVVALDSGIAATLRALGVDPVRLVTLDVPDPFGHSVEAYRATAEQIARALEGIFRPGGHIDEEGGT</sequence>
<evidence type="ECO:0000256" key="2">
    <source>
        <dbReference type="ARBA" id="ARBA00013064"/>
    </source>
</evidence>
<gene>
    <name evidence="8" type="ORF">ENP34_04565</name>
</gene>
<dbReference type="Pfam" id="PF01451">
    <property type="entry name" value="LMWPc"/>
    <property type="match status" value="1"/>
</dbReference>
<feature type="active site" description="Nucleophile" evidence="6">
    <location>
        <position position="14"/>
    </location>
</feature>
<comment type="similarity">
    <text evidence="1">Belongs to the low molecular weight phosphotyrosine protein phosphatase family.</text>
</comment>
<dbReference type="EC" id="3.1.3.48" evidence="2"/>
<dbReference type="PANTHER" id="PTHR11717">
    <property type="entry name" value="LOW MOLECULAR WEIGHT PROTEIN TYROSINE PHOSPHATASE"/>
    <property type="match status" value="1"/>
</dbReference>
<feature type="active site" evidence="6">
    <location>
        <position position="20"/>
    </location>
</feature>
<evidence type="ECO:0000256" key="4">
    <source>
        <dbReference type="ARBA" id="ARBA00022912"/>
    </source>
</evidence>
<dbReference type="SUPFAM" id="SSF52788">
    <property type="entry name" value="Phosphotyrosine protein phosphatases I"/>
    <property type="match status" value="1"/>
</dbReference>
<evidence type="ECO:0000256" key="6">
    <source>
        <dbReference type="PIRSR" id="PIRSR617867-1"/>
    </source>
</evidence>
<evidence type="ECO:0000256" key="5">
    <source>
        <dbReference type="ARBA" id="ARBA00051722"/>
    </source>
</evidence>
<comment type="catalytic activity">
    <reaction evidence="5">
        <text>O-phospho-L-tyrosyl-[protein] + H2O = L-tyrosyl-[protein] + phosphate</text>
        <dbReference type="Rhea" id="RHEA:10684"/>
        <dbReference type="Rhea" id="RHEA-COMP:10136"/>
        <dbReference type="Rhea" id="RHEA-COMP:20101"/>
        <dbReference type="ChEBI" id="CHEBI:15377"/>
        <dbReference type="ChEBI" id="CHEBI:43474"/>
        <dbReference type="ChEBI" id="CHEBI:46858"/>
        <dbReference type="ChEBI" id="CHEBI:61978"/>
        <dbReference type="EC" id="3.1.3.48"/>
    </reaction>
</comment>
<dbReference type="PANTHER" id="PTHR11717:SF31">
    <property type="entry name" value="LOW MOLECULAR WEIGHT PROTEIN-TYROSINE-PHOSPHATASE ETP-RELATED"/>
    <property type="match status" value="1"/>
</dbReference>
<accession>A0A831T911</accession>
<feature type="active site" description="Proton donor" evidence="6">
    <location>
        <position position="113"/>
    </location>
</feature>
<evidence type="ECO:0000313" key="8">
    <source>
        <dbReference type="EMBL" id="HEG90705.1"/>
    </source>
</evidence>
<dbReference type="AlphaFoldDB" id="A0A831T911"/>